<proteinExistence type="predicted"/>
<dbReference type="GO" id="GO:0003993">
    <property type="term" value="F:acid phosphatase activity"/>
    <property type="evidence" value="ECO:0007669"/>
    <property type="project" value="TreeGrafter"/>
</dbReference>
<protein>
    <recommendedName>
        <fullName evidence="5">Phosphoglycerate mutase-like protein</fullName>
    </recommendedName>
</protein>
<organism evidence="3 4">
    <name type="scientific">Tulasnella calospora MUT 4182</name>
    <dbReference type="NCBI Taxonomy" id="1051891"/>
    <lineage>
        <taxon>Eukaryota</taxon>
        <taxon>Fungi</taxon>
        <taxon>Dikarya</taxon>
        <taxon>Basidiomycota</taxon>
        <taxon>Agaricomycotina</taxon>
        <taxon>Agaricomycetes</taxon>
        <taxon>Cantharellales</taxon>
        <taxon>Tulasnellaceae</taxon>
        <taxon>Tulasnella</taxon>
    </lineage>
</organism>
<dbReference type="STRING" id="1051891.A0A0C3M3P7"/>
<dbReference type="OrthoDB" id="6509975at2759"/>
<dbReference type="PANTHER" id="PTHR20963:SF42">
    <property type="entry name" value="PHOSPHOGLYCERATE MUTASE-LIKE PROTEIN"/>
    <property type="match status" value="1"/>
</dbReference>
<reference evidence="4" key="2">
    <citation type="submission" date="2015-01" db="EMBL/GenBank/DDBJ databases">
        <title>Evolutionary Origins and Diversification of the Mycorrhizal Mutualists.</title>
        <authorList>
            <consortium name="DOE Joint Genome Institute"/>
            <consortium name="Mycorrhizal Genomics Consortium"/>
            <person name="Kohler A."/>
            <person name="Kuo A."/>
            <person name="Nagy L.G."/>
            <person name="Floudas D."/>
            <person name="Copeland A."/>
            <person name="Barry K.W."/>
            <person name="Cichocki N."/>
            <person name="Veneault-Fourrey C."/>
            <person name="LaButti K."/>
            <person name="Lindquist E.A."/>
            <person name="Lipzen A."/>
            <person name="Lundell T."/>
            <person name="Morin E."/>
            <person name="Murat C."/>
            <person name="Riley R."/>
            <person name="Ohm R."/>
            <person name="Sun H."/>
            <person name="Tunlid A."/>
            <person name="Henrissat B."/>
            <person name="Grigoriev I.V."/>
            <person name="Hibbett D.S."/>
            <person name="Martin F."/>
        </authorList>
    </citation>
    <scope>NUCLEOTIDE SEQUENCE [LARGE SCALE GENOMIC DNA]</scope>
    <source>
        <strain evidence="4">MUT 4182</strain>
    </source>
</reference>
<gene>
    <name evidence="3" type="ORF">M407DRAFT_72024</name>
</gene>
<keyword evidence="1" id="KW-0378">Hydrolase</keyword>
<dbReference type="InterPro" id="IPR029033">
    <property type="entry name" value="His_PPase_superfam"/>
</dbReference>
<evidence type="ECO:0000313" key="4">
    <source>
        <dbReference type="Proteomes" id="UP000054248"/>
    </source>
</evidence>
<evidence type="ECO:0000256" key="2">
    <source>
        <dbReference type="SAM" id="MobiDB-lite"/>
    </source>
</evidence>
<dbReference type="FunFam" id="3.40.50.1240:FF:000033">
    <property type="entry name" value="Chromosome 12, whole genome shotgun sequence"/>
    <property type="match status" value="1"/>
</dbReference>
<dbReference type="CDD" id="cd07061">
    <property type="entry name" value="HP_HAP_like"/>
    <property type="match status" value="1"/>
</dbReference>
<dbReference type="PROSITE" id="PS00616">
    <property type="entry name" value="HIS_ACID_PHOSPHAT_1"/>
    <property type="match status" value="1"/>
</dbReference>
<dbReference type="EMBL" id="KN822996">
    <property type="protein sequence ID" value="KIO28292.1"/>
    <property type="molecule type" value="Genomic_DNA"/>
</dbReference>
<dbReference type="AlphaFoldDB" id="A0A0C3M3P7"/>
<dbReference type="Gene3D" id="3.40.50.1240">
    <property type="entry name" value="Phosphoglycerate mutase-like"/>
    <property type="match status" value="1"/>
</dbReference>
<dbReference type="HOGENOM" id="CLU_020880_2_2_1"/>
<sequence length="639" mass="69877">MDKEAQRELGIAATYSSRKPSSKARWGQVLSYSGAALAGVLATLAVQQLTQSYFPSTYRGSPSSSSGVNLAAVAPTGFHFPAASPTNGQHTTYFPSNIGYTGPTPTGNEAALIQTAPAYPVHTGAPNLVGPASIGGANGGNDASAATSTGKKPFDIFKNWGNLSPWYSVPSSTFGLPDASAEAPEGCRIVGLHFLHRHGARYPTSSKEGPEKFKDQLEEMAKQGKKWKGKGSLEFLNTWEYALGNELLTPFGRQQMYDLGINLRIKYGFLLNNFTNALPVFRTESQDRMLHSAANFAIGFFGYPHEEQYLNSITYETPGVNNTLAPYMTCPNANAQTKAHRGRFFIAQWVSKYLKGAAKRLQKDMDGMKIGPSEAYNFQQLCAYETVALGYSKFCELFTEEEWEGFEYAMDLWFWYDSAFGSPVARIQGLGYLQEMVARLTHTPIPIHNSTTNSTLDNNPITFPLNQALYVDATHEVVVLNIITALNLSNFAETGPLPYDHIPEKRSFVASQLAPFGTNMQFQLLSCDSTPGDQIRIIINDGVTPLTGIEGCPENKHGLCPVDTFVKSQKKIIAETDWEWGCCGDWEVLPGTGWNTTTGDVPSRDEVGKDGSGVVHGKRDATTEAGVRRMSVDDFCKRA</sequence>
<evidence type="ECO:0000313" key="3">
    <source>
        <dbReference type="EMBL" id="KIO28292.1"/>
    </source>
</evidence>
<dbReference type="SUPFAM" id="SSF53254">
    <property type="entry name" value="Phosphoglycerate mutase-like"/>
    <property type="match status" value="1"/>
</dbReference>
<evidence type="ECO:0000256" key="1">
    <source>
        <dbReference type="ARBA" id="ARBA00022801"/>
    </source>
</evidence>
<reference evidence="3 4" key="1">
    <citation type="submission" date="2014-04" db="EMBL/GenBank/DDBJ databases">
        <authorList>
            <consortium name="DOE Joint Genome Institute"/>
            <person name="Kuo A."/>
            <person name="Girlanda M."/>
            <person name="Perotto S."/>
            <person name="Kohler A."/>
            <person name="Nagy L.G."/>
            <person name="Floudas D."/>
            <person name="Copeland A."/>
            <person name="Barry K.W."/>
            <person name="Cichocki N."/>
            <person name="Veneault-Fourrey C."/>
            <person name="LaButti K."/>
            <person name="Lindquist E.A."/>
            <person name="Lipzen A."/>
            <person name="Lundell T."/>
            <person name="Morin E."/>
            <person name="Murat C."/>
            <person name="Sun H."/>
            <person name="Tunlid A."/>
            <person name="Henrissat B."/>
            <person name="Grigoriev I.V."/>
            <person name="Hibbett D.S."/>
            <person name="Martin F."/>
            <person name="Nordberg H.P."/>
            <person name="Cantor M.N."/>
            <person name="Hua S.X."/>
        </authorList>
    </citation>
    <scope>NUCLEOTIDE SEQUENCE [LARGE SCALE GENOMIC DNA]</scope>
    <source>
        <strain evidence="3 4">MUT 4182</strain>
    </source>
</reference>
<feature type="region of interest" description="Disordered" evidence="2">
    <location>
        <begin position="595"/>
        <end position="622"/>
    </location>
</feature>
<keyword evidence="4" id="KW-1185">Reference proteome</keyword>
<dbReference type="Pfam" id="PF00328">
    <property type="entry name" value="His_Phos_2"/>
    <property type="match status" value="1"/>
</dbReference>
<accession>A0A0C3M3P7</accession>
<dbReference type="InterPro" id="IPR000560">
    <property type="entry name" value="His_Pase_clade-2"/>
</dbReference>
<name>A0A0C3M3P7_9AGAM</name>
<evidence type="ECO:0008006" key="5">
    <source>
        <dbReference type="Google" id="ProtNLM"/>
    </source>
</evidence>
<dbReference type="Proteomes" id="UP000054248">
    <property type="component" value="Unassembled WGS sequence"/>
</dbReference>
<dbReference type="InterPro" id="IPR033379">
    <property type="entry name" value="Acid_Pase_AS"/>
</dbReference>
<dbReference type="PANTHER" id="PTHR20963">
    <property type="entry name" value="MULTIPLE INOSITOL POLYPHOSPHATE PHOSPHATASE-RELATED"/>
    <property type="match status" value="1"/>
</dbReference>